<dbReference type="InterPro" id="IPR001245">
    <property type="entry name" value="Ser-Thr/Tyr_kinase_cat_dom"/>
</dbReference>
<reference evidence="4 5" key="1">
    <citation type="journal article" date="2013" name="Proc. Natl. Acad. Sci. U.S.A.">
        <title>Genome of an arbuscular mycorrhizal fungus provides insight into the oldest plant symbiosis.</title>
        <authorList>
            <person name="Tisserant E."/>
            <person name="Malbreil M."/>
            <person name="Kuo A."/>
            <person name="Kohler A."/>
            <person name="Symeonidi A."/>
            <person name="Balestrini R."/>
            <person name="Charron P."/>
            <person name="Duensing N."/>
            <person name="Frei Dit Frey N."/>
            <person name="Gianinazzi-Pearson V."/>
            <person name="Gilbert L.B."/>
            <person name="Handa Y."/>
            <person name="Herr J.R."/>
            <person name="Hijri M."/>
            <person name="Koul R."/>
            <person name="Kawaguchi M."/>
            <person name="Krajinski F."/>
            <person name="Lammers P.J."/>
            <person name="Masclaux F.G."/>
            <person name="Murat C."/>
            <person name="Morin E."/>
            <person name="Ndikumana S."/>
            <person name="Pagni M."/>
            <person name="Petitpierre D."/>
            <person name="Requena N."/>
            <person name="Rosikiewicz P."/>
            <person name="Riley R."/>
            <person name="Saito K."/>
            <person name="San Clemente H."/>
            <person name="Shapiro H."/>
            <person name="van Tuinen D."/>
            <person name="Becard G."/>
            <person name="Bonfante P."/>
            <person name="Paszkowski U."/>
            <person name="Shachar-Hill Y.Y."/>
            <person name="Tuskan G.A."/>
            <person name="Young P.W."/>
            <person name="Sanders I.R."/>
            <person name="Henrissat B."/>
            <person name="Rensing S.A."/>
            <person name="Grigoriev I.V."/>
            <person name="Corradi N."/>
            <person name="Roux C."/>
            <person name="Martin F."/>
        </authorList>
    </citation>
    <scope>NUCLEOTIDE SEQUENCE [LARGE SCALE GENOMIC DNA]</scope>
    <source>
        <strain evidence="4 5">DAOM 197198</strain>
    </source>
</reference>
<dbReference type="InterPro" id="IPR051681">
    <property type="entry name" value="Ser/Thr_Kinases-Pseudokinases"/>
</dbReference>
<feature type="domain" description="Protein kinase" evidence="3">
    <location>
        <begin position="1"/>
        <end position="209"/>
    </location>
</feature>
<dbReference type="SUPFAM" id="SSF56112">
    <property type="entry name" value="Protein kinase-like (PK-like)"/>
    <property type="match status" value="1"/>
</dbReference>
<evidence type="ECO:0000256" key="2">
    <source>
        <dbReference type="ARBA" id="ARBA00022840"/>
    </source>
</evidence>
<reference evidence="4 5" key="2">
    <citation type="journal article" date="2018" name="New Phytol.">
        <title>High intraspecific genome diversity in the model arbuscular mycorrhizal symbiont Rhizophagus irregularis.</title>
        <authorList>
            <person name="Chen E.C.H."/>
            <person name="Morin E."/>
            <person name="Beaudet D."/>
            <person name="Noel J."/>
            <person name="Yildirir G."/>
            <person name="Ndikumana S."/>
            <person name="Charron P."/>
            <person name="St-Onge C."/>
            <person name="Giorgi J."/>
            <person name="Kruger M."/>
            <person name="Marton T."/>
            <person name="Ropars J."/>
            <person name="Grigoriev I.V."/>
            <person name="Hainaut M."/>
            <person name="Henrissat B."/>
            <person name="Roux C."/>
            <person name="Martin F."/>
            <person name="Corradi N."/>
        </authorList>
    </citation>
    <scope>NUCLEOTIDE SEQUENCE [LARGE SCALE GENOMIC DNA]</scope>
    <source>
        <strain evidence="4 5">DAOM 197198</strain>
    </source>
</reference>
<dbReference type="InterPro" id="IPR000719">
    <property type="entry name" value="Prot_kinase_dom"/>
</dbReference>
<keyword evidence="2" id="KW-0067">ATP-binding</keyword>
<dbReference type="GO" id="GO:0004674">
    <property type="term" value="F:protein serine/threonine kinase activity"/>
    <property type="evidence" value="ECO:0007669"/>
    <property type="project" value="TreeGrafter"/>
</dbReference>
<dbReference type="Gene3D" id="1.10.510.10">
    <property type="entry name" value="Transferase(Phosphotransferase) domain 1"/>
    <property type="match status" value="1"/>
</dbReference>
<keyword evidence="5" id="KW-1185">Reference proteome</keyword>
<evidence type="ECO:0000256" key="1">
    <source>
        <dbReference type="ARBA" id="ARBA00022741"/>
    </source>
</evidence>
<evidence type="ECO:0000313" key="4">
    <source>
        <dbReference type="EMBL" id="POG75421.1"/>
    </source>
</evidence>
<name>A0A2P4QCQ4_RHIID</name>
<keyword evidence="1" id="KW-0547">Nucleotide-binding</keyword>
<dbReference type="Proteomes" id="UP000018888">
    <property type="component" value="Unassembled WGS sequence"/>
</dbReference>
<organism evidence="4 5">
    <name type="scientific">Rhizophagus irregularis (strain DAOM 181602 / DAOM 197198 / MUCL 43194)</name>
    <name type="common">Arbuscular mycorrhizal fungus</name>
    <name type="synonym">Glomus intraradices</name>
    <dbReference type="NCBI Taxonomy" id="747089"/>
    <lineage>
        <taxon>Eukaryota</taxon>
        <taxon>Fungi</taxon>
        <taxon>Fungi incertae sedis</taxon>
        <taxon>Mucoromycota</taxon>
        <taxon>Glomeromycotina</taxon>
        <taxon>Glomeromycetes</taxon>
        <taxon>Glomerales</taxon>
        <taxon>Glomeraceae</taxon>
        <taxon>Rhizophagus</taxon>
    </lineage>
</organism>
<accession>A0A2P4QCQ4</accession>
<proteinExistence type="predicted"/>
<dbReference type="Pfam" id="PF07714">
    <property type="entry name" value="PK_Tyr_Ser-Thr"/>
    <property type="match status" value="1"/>
</dbReference>
<gene>
    <name evidence="4" type="ORF">GLOIN_2v1838781</name>
</gene>
<dbReference type="AlphaFoldDB" id="A0A2P4QCQ4"/>
<comment type="caution">
    <text evidence="4">The sequence shown here is derived from an EMBL/GenBank/DDBJ whole genome shotgun (WGS) entry which is preliminary data.</text>
</comment>
<dbReference type="GO" id="GO:0005524">
    <property type="term" value="F:ATP binding"/>
    <property type="evidence" value="ECO:0007669"/>
    <property type="project" value="UniProtKB-KW"/>
</dbReference>
<evidence type="ECO:0000259" key="3">
    <source>
        <dbReference type="PROSITE" id="PS50011"/>
    </source>
</evidence>
<evidence type="ECO:0000313" key="5">
    <source>
        <dbReference type="Proteomes" id="UP000018888"/>
    </source>
</evidence>
<dbReference type="PANTHER" id="PTHR44329">
    <property type="entry name" value="SERINE/THREONINE-PROTEIN KINASE TNNI3K-RELATED"/>
    <property type="match status" value="1"/>
</dbReference>
<sequence length="246" mass="28078">MTIDKQTDDSVDWVEKAINENYIKYYNCSEFTNIKEINGNGSAGKIYQANWKGADSPLVIKSSYKLTIKEIVNEHAHNVLIHQNNIKLADFGLSRKTSEASIYLKDVYGVLPYVDPKCLNDQSYAITTKSDIYSIGVLLWQLSSGRRPFYDEDTQYDVCLAINIKNGKRENIIEDTPPEYSNLYKACWLNDPDKRPAIQQVVLSLKSIISKEHNECISAIICKKELPKEINSNPISIDNEFDDLIR</sequence>
<dbReference type="PROSITE" id="PS50011">
    <property type="entry name" value="PROTEIN_KINASE_DOM"/>
    <property type="match status" value="1"/>
</dbReference>
<dbReference type="PANTHER" id="PTHR44329:SF298">
    <property type="entry name" value="MIXED LINEAGE KINASE DOMAIN-LIKE PROTEIN"/>
    <property type="match status" value="1"/>
</dbReference>
<dbReference type="InterPro" id="IPR011009">
    <property type="entry name" value="Kinase-like_dom_sf"/>
</dbReference>
<protein>
    <submittedName>
        <fullName evidence="4">Kinase-like domain-containing protein</fullName>
    </submittedName>
</protein>
<dbReference type="EMBL" id="AUPC02000061">
    <property type="protein sequence ID" value="POG75421.1"/>
    <property type="molecule type" value="Genomic_DNA"/>
</dbReference>